<sequence>MRIRPAVPEDAMAVARVHVCSWQVAYRELLPDAYLDALRPEERAAKYDFTHADVQVPYTLVGEIDGEIAGFATTMPARNVEMKGYGELCALYLDAAYWGRGMGSALHGAACEHLRGRGFERALLWVLAGNRRAERFYEAKGWRADGMLRRDTVWDVEVEETRYLRRLA</sequence>
<name>A0A7V5CTR9_9BACT</name>
<dbReference type="SUPFAM" id="SSF55729">
    <property type="entry name" value="Acyl-CoA N-acyltransferases (Nat)"/>
    <property type="match status" value="1"/>
</dbReference>
<feature type="domain" description="N-acetyltransferase" evidence="3">
    <location>
        <begin position="1"/>
        <end position="165"/>
    </location>
</feature>
<accession>A0A7V5CTR9</accession>
<proteinExistence type="predicted"/>
<evidence type="ECO:0000313" key="4">
    <source>
        <dbReference type="EMBL" id="HGY94844.1"/>
    </source>
</evidence>
<dbReference type="AlphaFoldDB" id="A0A7V5CTR9"/>
<evidence type="ECO:0000259" key="3">
    <source>
        <dbReference type="PROSITE" id="PS51186"/>
    </source>
</evidence>
<dbReference type="PANTHER" id="PTHR43877">
    <property type="entry name" value="AMINOALKYLPHOSPHONATE N-ACETYLTRANSFERASE-RELATED-RELATED"/>
    <property type="match status" value="1"/>
</dbReference>
<dbReference type="CDD" id="cd04301">
    <property type="entry name" value="NAT_SF"/>
    <property type="match status" value="1"/>
</dbReference>
<reference evidence="4" key="1">
    <citation type="journal article" date="2020" name="mSystems">
        <title>Genome- and Community-Level Interaction Insights into Carbon Utilization and Element Cycling Functions of Hydrothermarchaeota in Hydrothermal Sediment.</title>
        <authorList>
            <person name="Zhou Z."/>
            <person name="Liu Y."/>
            <person name="Xu W."/>
            <person name="Pan J."/>
            <person name="Luo Z.H."/>
            <person name="Li M."/>
        </authorList>
    </citation>
    <scope>NUCLEOTIDE SEQUENCE [LARGE SCALE GENOMIC DNA]</scope>
    <source>
        <strain evidence="4">SpSt-855</strain>
    </source>
</reference>
<dbReference type="Pfam" id="PF00583">
    <property type="entry name" value="Acetyltransf_1"/>
    <property type="match status" value="1"/>
</dbReference>
<evidence type="ECO:0000256" key="1">
    <source>
        <dbReference type="ARBA" id="ARBA00022679"/>
    </source>
</evidence>
<organism evidence="4">
    <name type="scientific">Acidobacterium capsulatum</name>
    <dbReference type="NCBI Taxonomy" id="33075"/>
    <lineage>
        <taxon>Bacteria</taxon>
        <taxon>Pseudomonadati</taxon>
        <taxon>Acidobacteriota</taxon>
        <taxon>Terriglobia</taxon>
        <taxon>Terriglobales</taxon>
        <taxon>Acidobacteriaceae</taxon>
        <taxon>Acidobacterium</taxon>
    </lineage>
</organism>
<dbReference type="InterPro" id="IPR016181">
    <property type="entry name" value="Acyl_CoA_acyltransferase"/>
</dbReference>
<dbReference type="Gene3D" id="3.40.630.30">
    <property type="match status" value="1"/>
</dbReference>
<keyword evidence="1 4" id="KW-0808">Transferase</keyword>
<dbReference type="PROSITE" id="PS51186">
    <property type="entry name" value="GNAT"/>
    <property type="match status" value="1"/>
</dbReference>
<dbReference type="InterPro" id="IPR000182">
    <property type="entry name" value="GNAT_dom"/>
</dbReference>
<dbReference type="GO" id="GO:0016747">
    <property type="term" value="F:acyltransferase activity, transferring groups other than amino-acyl groups"/>
    <property type="evidence" value="ECO:0007669"/>
    <property type="project" value="InterPro"/>
</dbReference>
<keyword evidence="2" id="KW-0012">Acyltransferase</keyword>
<dbReference type="InterPro" id="IPR050832">
    <property type="entry name" value="Bact_Acetyltransf"/>
</dbReference>
<dbReference type="EMBL" id="DTKL01000059">
    <property type="protein sequence ID" value="HGY94844.1"/>
    <property type="molecule type" value="Genomic_DNA"/>
</dbReference>
<evidence type="ECO:0000256" key="2">
    <source>
        <dbReference type="ARBA" id="ARBA00023315"/>
    </source>
</evidence>
<protein>
    <submittedName>
        <fullName evidence="4">GNAT family N-acetyltransferase</fullName>
    </submittedName>
</protein>
<gene>
    <name evidence="4" type="ORF">ENW50_09220</name>
</gene>
<comment type="caution">
    <text evidence="4">The sequence shown here is derived from an EMBL/GenBank/DDBJ whole genome shotgun (WGS) entry which is preliminary data.</text>
</comment>